<evidence type="ECO:0000259" key="1">
    <source>
        <dbReference type="Pfam" id="PF13744"/>
    </source>
</evidence>
<feature type="domain" description="HigA2-like helix-turn-helix" evidence="1">
    <location>
        <begin position="13"/>
        <end position="92"/>
    </location>
</feature>
<dbReference type="GO" id="GO:0003677">
    <property type="term" value="F:DNA binding"/>
    <property type="evidence" value="ECO:0007669"/>
    <property type="project" value="InterPro"/>
</dbReference>
<proteinExistence type="predicted"/>
<accession>A0A5J6MKL2</accession>
<evidence type="ECO:0000313" key="3">
    <source>
        <dbReference type="Proteomes" id="UP000326202"/>
    </source>
</evidence>
<dbReference type="InterPro" id="IPR039554">
    <property type="entry name" value="HigA2-like_HTH"/>
</dbReference>
<evidence type="ECO:0000313" key="2">
    <source>
        <dbReference type="EMBL" id="QEX16820.1"/>
    </source>
</evidence>
<dbReference type="Gene3D" id="1.10.260.40">
    <property type="entry name" value="lambda repressor-like DNA-binding domains"/>
    <property type="match status" value="1"/>
</dbReference>
<dbReference type="AlphaFoldDB" id="A0A5J6MKL2"/>
<reference evidence="2 3" key="1">
    <citation type="submission" date="2019-08" db="EMBL/GenBank/DDBJ databases">
        <title>Hyperibacter terrae gen. nov., sp. nov. and Hyperibacter viscosus sp. nov., two new members in the family Rhodospirillaceae isolated from the rhizosphere of Hypericum perforatum.</title>
        <authorList>
            <person name="Noviana Z."/>
        </authorList>
    </citation>
    <scope>NUCLEOTIDE SEQUENCE [LARGE SCALE GENOMIC DNA]</scope>
    <source>
        <strain evidence="2 3">R5913</strain>
    </source>
</reference>
<dbReference type="Pfam" id="PF13744">
    <property type="entry name" value="HTH_37"/>
    <property type="match status" value="1"/>
</dbReference>
<dbReference type="EMBL" id="CP042906">
    <property type="protein sequence ID" value="QEX16820.1"/>
    <property type="molecule type" value="Genomic_DNA"/>
</dbReference>
<dbReference type="KEGG" id="htq:FRZ44_21150"/>
<sequence>MADTSIKRGSNNLFADLGFPDAEERQTRLWLAYTINQALAGRGLTQAASAALLGITQPKVSALQRYKLEGFSLERLMGFLTSLDLDIEIVIRKKRRSHPTGQITVTAE</sequence>
<dbReference type="Proteomes" id="UP000326202">
    <property type="component" value="Chromosome"/>
</dbReference>
<dbReference type="RefSeq" id="WP_151177129.1">
    <property type="nucleotide sequence ID" value="NZ_CP042906.1"/>
</dbReference>
<gene>
    <name evidence="2" type="ORF">FRZ44_21150</name>
</gene>
<keyword evidence="3" id="KW-1185">Reference proteome</keyword>
<protein>
    <submittedName>
        <fullName evidence="2">Transcriptional regulator</fullName>
    </submittedName>
</protein>
<name>A0A5J6MKL2_9PROT</name>
<organism evidence="2 3">
    <name type="scientific">Hypericibacter terrae</name>
    <dbReference type="NCBI Taxonomy" id="2602015"/>
    <lineage>
        <taxon>Bacteria</taxon>
        <taxon>Pseudomonadati</taxon>
        <taxon>Pseudomonadota</taxon>
        <taxon>Alphaproteobacteria</taxon>
        <taxon>Rhodospirillales</taxon>
        <taxon>Dongiaceae</taxon>
        <taxon>Hypericibacter</taxon>
    </lineage>
</organism>
<dbReference type="SUPFAM" id="SSF47413">
    <property type="entry name" value="lambda repressor-like DNA-binding domains"/>
    <property type="match status" value="1"/>
</dbReference>
<dbReference type="InterPro" id="IPR010982">
    <property type="entry name" value="Lambda_DNA-bd_dom_sf"/>
</dbReference>
<dbReference type="OrthoDB" id="9795596at2"/>